<dbReference type="Pfam" id="PF07996">
    <property type="entry name" value="T4SS"/>
    <property type="match status" value="1"/>
</dbReference>
<gene>
    <name evidence="3" type="ORF">M4Z11_06815</name>
</gene>
<feature type="signal peptide" evidence="2">
    <location>
        <begin position="1"/>
        <end position="23"/>
    </location>
</feature>
<dbReference type="InterPro" id="IPR014158">
    <property type="entry name" value="T4SS_VirB5"/>
</dbReference>
<name>A0ABT0PA39_9HYPH</name>
<reference evidence="3 4" key="1">
    <citation type="submission" date="2022-05" db="EMBL/GenBank/DDBJ databases">
        <title>Description of the Bartonella bilalgolemii sp. nov. Isolated from Apodemus uralensis (Pallas 1811).</title>
        <authorList>
            <person name="Zgheib R."/>
            <person name="Celebi B."/>
        </authorList>
    </citation>
    <scope>NUCLEOTIDE SEQUENCE [LARGE SCALE GENOMIC DNA]</scope>
    <source>
        <strain evidence="3 4">G70</strain>
    </source>
</reference>
<evidence type="ECO:0000313" key="4">
    <source>
        <dbReference type="Proteomes" id="UP001523003"/>
    </source>
</evidence>
<evidence type="ECO:0000313" key="3">
    <source>
        <dbReference type="EMBL" id="MCL6230295.1"/>
    </source>
</evidence>
<accession>A0ABT0PA39</accession>
<keyword evidence="1" id="KW-0175">Coiled coil</keyword>
<evidence type="ECO:0000256" key="2">
    <source>
        <dbReference type="SAM" id="SignalP"/>
    </source>
</evidence>
<keyword evidence="2" id="KW-0732">Signal</keyword>
<dbReference type="SUPFAM" id="SSF101082">
    <property type="entry name" value="Typo IV secretion system protein TraC"/>
    <property type="match status" value="1"/>
</dbReference>
<feature type="coiled-coil region" evidence="1">
    <location>
        <begin position="154"/>
        <end position="184"/>
    </location>
</feature>
<organism evidence="3 4">
    <name type="scientific">Bartonella bilalgolemii</name>
    <dbReference type="NCBI Taxonomy" id="2942911"/>
    <lineage>
        <taxon>Bacteria</taxon>
        <taxon>Pseudomonadati</taxon>
        <taxon>Pseudomonadota</taxon>
        <taxon>Alphaproteobacteria</taxon>
        <taxon>Hyphomicrobiales</taxon>
        <taxon>Bartonellaceae</taxon>
        <taxon>Bartonella</taxon>
    </lineage>
</organism>
<dbReference type="Proteomes" id="UP001523003">
    <property type="component" value="Unassembled WGS sequence"/>
</dbReference>
<evidence type="ECO:0000256" key="1">
    <source>
        <dbReference type="SAM" id="Coils"/>
    </source>
</evidence>
<dbReference type="InterPro" id="IPR023220">
    <property type="entry name" value="T4SS_VirB5-domain"/>
</dbReference>
<comment type="caution">
    <text evidence="3">The sequence shown here is derived from an EMBL/GenBank/DDBJ whole genome shotgun (WGS) entry which is preliminary data.</text>
</comment>
<dbReference type="Gene3D" id="1.20.58.430">
    <property type="entry name" value="Type IV secretion system, VirB5-domain"/>
    <property type="match status" value="1"/>
</dbReference>
<sequence length="237" mass="26339">MKKTFLVAAIYSIFFGLSQNVLAQMPTFDAAAVTQMLKQLEQGKQQLDQLTAQINEMKNLYKSLNAATDLSALKELLKNQGSNAALPSDFNDFEQVIDGNGGNGNTTKWEEKLLYKEPSGGAGSTEAVDAFYREEIEKLHKRNVGQAATGQAIYEEAHKKKETINQLIEKLKNAKTAAEVQDAQSQLTAVQALLQAEVLQTQAAVMIQQAQVEAENIRIREEFNARYKDYAKQLRGH</sequence>
<protein>
    <submittedName>
        <fullName evidence="3">Type IV secretion system protein</fullName>
    </submittedName>
</protein>
<dbReference type="RefSeq" id="WP_249677861.1">
    <property type="nucleotide sequence ID" value="NZ_JAMCOF010000014.1"/>
</dbReference>
<proteinExistence type="predicted"/>
<keyword evidence="4" id="KW-1185">Reference proteome</keyword>
<dbReference type="EMBL" id="JAMCOF010000014">
    <property type="protein sequence ID" value="MCL6230295.1"/>
    <property type="molecule type" value="Genomic_DNA"/>
</dbReference>
<feature type="chain" id="PRO_5046505946" evidence="2">
    <location>
        <begin position="24"/>
        <end position="237"/>
    </location>
</feature>
<dbReference type="CDD" id="cd14262">
    <property type="entry name" value="VirB5_like"/>
    <property type="match status" value="1"/>
</dbReference>
<feature type="coiled-coil region" evidence="1">
    <location>
        <begin position="30"/>
        <end position="67"/>
    </location>
</feature>